<dbReference type="InterPro" id="IPR036188">
    <property type="entry name" value="FAD/NAD-bd_sf"/>
</dbReference>
<feature type="domain" description="Amine oxidase" evidence="1">
    <location>
        <begin position="7"/>
        <end position="157"/>
    </location>
</feature>
<reference evidence="2" key="1">
    <citation type="submission" date="2021-03" db="EMBL/GenBank/DDBJ databases">
        <title>Antimicrobial resistance genes in bacteria isolated from Japanese honey, and their potential for conferring macrolide and lincosamide resistance in the American foulbrood pathogen Paenibacillus larvae.</title>
        <authorList>
            <person name="Okamoto M."/>
            <person name="Kumagai M."/>
            <person name="Kanamori H."/>
            <person name="Takamatsu D."/>
        </authorList>
    </citation>
    <scope>NUCLEOTIDE SEQUENCE</scope>
    <source>
        <strain evidence="2">J43TS3</strain>
    </source>
</reference>
<proteinExistence type="predicted"/>
<dbReference type="RefSeq" id="WP_212921763.1">
    <property type="nucleotide sequence ID" value="NZ_BORP01000006.1"/>
</dbReference>
<dbReference type="Pfam" id="PF01593">
    <property type="entry name" value="Amino_oxidase"/>
    <property type="match status" value="1"/>
</dbReference>
<protein>
    <recommendedName>
        <fullName evidence="1">Amine oxidase domain-containing protein</fullName>
    </recommendedName>
</protein>
<gene>
    <name evidence="2" type="ORF">J43TS3_29260</name>
</gene>
<dbReference type="Proteomes" id="UP000676917">
    <property type="component" value="Unassembled WGS sequence"/>
</dbReference>
<keyword evidence="3" id="KW-1185">Reference proteome</keyword>
<organism evidence="2 3">
    <name type="scientific">Ornithinibacillus bavariensis</name>
    <dbReference type="NCBI Taxonomy" id="545502"/>
    <lineage>
        <taxon>Bacteria</taxon>
        <taxon>Bacillati</taxon>
        <taxon>Bacillota</taxon>
        <taxon>Bacilli</taxon>
        <taxon>Bacillales</taxon>
        <taxon>Bacillaceae</taxon>
        <taxon>Ornithinibacillus</taxon>
    </lineage>
</organism>
<dbReference type="Gene3D" id="3.90.660.50">
    <property type="match status" value="1"/>
</dbReference>
<evidence type="ECO:0000259" key="1">
    <source>
        <dbReference type="Pfam" id="PF01593"/>
    </source>
</evidence>
<evidence type="ECO:0000313" key="3">
    <source>
        <dbReference type="Proteomes" id="UP000676917"/>
    </source>
</evidence>
<dbReference type="SUPFAM" id="SSF51905">
    <property type="entry name" value="FAD/NAD(P)-binding domain"/>
    <property type="match status" value="1"/>
</dbReference>
<dbReference type="AlphaFoldDB" id="A0A920C6Z4"/>
<comment type="caution">
    <text evidence="2">The sequence shown here is derived from an EMBL/GenBank/DDBJ whole genome shotgun (WGS) entry which is preliminary data.</text>
</comment>
<evidence type="ECO:0000313" key="2">
    <source>
        <dbReference type="EMBL" id="GIO28315.1"/>
    </source>
</evidence>
<dbReference type="Gene3D" id="3.50.50.60">
    <property type="entry name" value="FAD/NAD(P)-binding domain"/>
    <property type="match status" value="1"/>
</dbReference>
<accession>A0A920C6Z4</accession>
<dbReference type="GO" id="GO:0016491">
    <property type="term" value="F:oxidoreductase activity"/>
    <property type="evidence" value="ECO:0007669"/>
    <property type="project" value="InterPro"/>
</dbReference>
<dbReference type="EMBL" id="BORP01000006">
    <property type="protein sequence ID" value="GIO28315.1"/>
    <property type="molecule type" value="Genomic_DNA"/>
</dbReference>
<sequence length="193" mass="22173">MSQRHPPIRLVNNLFSLKGKISLTKLMLKLNKIDTEKIDNISLKEWAEMTTHDPLVHLLLFAISRANTYVPYPELYLAGPAIRQLQRTFNGNAFYISEGWGTLIEDLKHQAELVGVTIMNHRKVIEVKYDRPVQRVLFTNGDILEVSFVIVTAGLKETCNLVYHAEHTSLKRWENQARSIHGTIKKLTHSFVL</sequence>
<name>A0A920C6Z4_9BACI</name>
<dbReference type="InterPro" id="IPR002937">
    <property type="entry name" value="Amino_oxidase"/>
</dbReference>